<name>A0ACC3MKI7_9PEZI</name>
<gene>
    <name evidence="1" type="ORF">LTR37_017274</name>
</gene>
<evidence type="ECO:0000313" key="2">
    <source>
        <dbReference type="Proteomes" id="UP001281147"/>
    </source>
</evidence>
<comment type="caution">
    <text evidence="1">The sequence shown here is derived from an EMBL/GenBank/DDBJ whole genome shotgun (WGS) entry which is preliminary data.</text>
</comment>
<protein>
    <submittedName>
        <fullName evidence="1">Uncharacterized protein</fullName>
    </submittedName>
</protein>
<proteinExistence type="predicted"/>
<sequence>MTAMVDLSTWVGSLTFKLWEPSSGGKGLPFGSYLHSSPPRRQRTLTGPFDPAGESFWHMVQVYSTIEPEQHTDPQAQCKFLHKLPLDIRRIIYDMVLGGMVFHVTTNDSKTRIFSYTCRLPHDINNENHIDCFAVSTKRPPSAPRDEYKHATGLLPLLVSCRRIYSEAIETLYSANTFEFWENRVAFGFLKVMVPPQRLRCIRRFRWDMQIPHHPNLNARSRRDWSDLFTFFTNDMCGLQHLHLKFNRSHRFESGIIQTRDEDASGWVRPMIVMAVDAKRKRGCHVEVVTNGVVHEPDSIFKAVAHEKTTENFDVILQMACIELHRQIRLSLDNPG</sequence>
<organism evidence="1 2">
    <name type="scientific">Vermiconidia calcicola</name>
    <dbReference type="NCBI Taxonomy" id="1690605"/>
    <lineage>
        <taxon>Eukaryota</taxon>
        <taxon>Fungi</taxon>
        <taxon>Dikarya</taxon>
        <taxon>Ascomycota</taxon>
        <taxon>Pezizomycotina</taxon>
        <taxon>Dothideomycetes</taxon>
        <taxon>Dothideomycetidae</taxon>
        <taxon>Mycosphaerellales</taxon>
        <taxon>Extremaceae</taxon>
        <taxon>Vermiconidia</taxon>
    </lineage>
</organism>
<dbReference type="EMBL" id="JAUTXU010000220">
    <property type="protein sequence ID" value="KAK3697809.1"/>
    <property type="molecule type" value="Genomic_DNA"/>
</dbReference>
<dbReference type="Proteomes" id="UP001281147">
    <property type="component" value="Unassembled WGS sequence"/>
</dbReference>
<accession>A0ACC3MKI7</accession>
<evidence type="ECO:0000313" key="1">
    <source>
        <dbReference type="EMBL" id="KAK3697809.1"/>
    </source>
</evidence>
<reference evidence="1" key="1">
    <citation type="submission" date="2023-07" db="EMBL/GenBank/DDBJ databases">
        <title>Black Yeasts Isolated from many extreme environments.</title>
        <authorList>
            <person name="Coleine C."/>
            <person name="Stajich J.E."/>
            <person name="Selbmann L."/>
        </authorList>
    </citation>
    <scope>NUCLEOTIDE SEQUENCE</scope>
    <source>
        <strain evidence="1">CCFEE 5714</strain>
    </source>
</reference>
<keyword evidence="2" id="KW-1185">Reference proteome</keyword>